<evidence type="ECO:0000256" key="6">
    <source>
        <dbReference type="PROSITE-ProRule" id="PRU00221"/>
    </source>
</evidence>
<proteinExistence type="inferred from homology"/>
<evidence type="ECO:0000313" key="9">
    <source>
        <dbReference type="EMBL" id="TFK27038.1"/>
    </source>
</evidence>
<comment type="similarity">
    <text evidence="5">Belongs to the WD repeat cdt2 family.</text>
</comment>
<keyword evidence="10" id="KW-1185">Reference proteome</keyword>
<dbReference type="STRING" id="230819.A0A5C3L2V1"/>
<keyword evidence="2 6" id="KW-0853">WD repeat</keyword>
<dbReference type="Gene3D" id="2.130.10.10">
    <property type="entry name" value="YVTN repeat-like/Quinoprotein amine dehydrogenase"/>
    <property type="match status" value="2"/>
</dbReference>
<reference evidence="9 10" key="1">
    <citation type="journal article" date="2019" name="Nat. Ecol. Evol.">
        <title>Megaphylogeny resolves global patterns of mushroom evolution.</title>
        <authorList>
            <person name="Varga T."/>
            <person name="Krizsan K."/>
            <person name="Foldi C."/>
            <person name="Dima B."/>
            <person name="Sanchez-Garcia M."/>
            <person name="Sanchez-Ramirez S."/>
            <person name="Szollosi G.J."/>
            <person name="Szarkandi J.G."/>
            <person name="Papp V."/>
            <person name="Albert L."/>
            <person name="Andreopoulos W."/>
            <person name="Angelini C."/>
            <person name="Antonin V."/>
            <person name="Barry K.W."/>
            <person name="Bougher N.L."/>
            <person name="Buchanan P."/>
            <person name="Buyck B."/>
            <person name="Bense V."/>
            <person name="Catcheside P."/>
            <person name="Chovatia M."/>
            <person name="Cooper J."/>
            <person name="Damon W."/>
            <person name="Desjardin D."/>
            <person name="Finy P."/>
            <person name="Geml J."/>
            <person name="Haridas S."/>
            <person name="Hughes K."/>
            <person name="Justo A."/>
            <person name="Karasinski D."/>
            <person name="Kautmanova I."/>
            <person name="Kiss B."/>
            <person name="Kocsube S."/>
            <person name="Kotiranta H."/>
            <person name="LaButti K.M."/>
            <person name="Lechner B.E."/>
            <person name="Liimatainen K."/>
            <person name="Lipzen A."/>
            <person name="Lukacs Z."/>
            <person name="Mihaltcheva S."/>
            <person name="Morgado L.N."/>
            <person name="Niskanen T."/>
            <person name="Noordeloos M.E."/>
            <person name="Ohm R.A."/>
            <person name="Ortiz-Santana B."/>
            <person name="Ovrebo C."/>
            <person name="Racz N."/>
            <person name="Riley R."/>
            <person name="Savchenko A."/>
            <person name="Shiryaev A."/>
            <person name="Soop K."/>
            <person name="Spirin V."/>
            <person name="Szebenyi C."/>
            <person name="Tomsovsky M."/>
            <person name="Tulloss R.E."/>
            <person name="Uehling J."/>
            <person name="Grigoriev I.V."/>
            <person name="Vagvolgyi C."/>
            <person name="Papp T."/>
            <person name="Martin F.M."/>
            <person name="Miettinen O."/>
            <person name="Hibbett D.S."/>
            <person name="Nagy L.G."/>
        </authorList>
    </citation>
    <scope>NUCLEOTIDE SEQUENCE [LARGE SCALE GENOMIC DNA]</scope>
    <source>
        <strain evidence="9 10">CBS 121175</strain>
    </source>
</reference>
<feature type="repeat" description="WD" evidence="6">
    <location>
        <begin position="489"/>
        <end position="518"/>
    </location>
</feature>
<dbReference type="InterPro" id="IPR015943">
    <property type="entry name" value="WD40/YVTN_repeat-like_dom_sf"/>
</dbReference>
<dbReference type="PROSITE" id="PS00678">
    <property type="entry name" value="WD_REPEATS_1"/>
    <property type="match status" value="1"/>
</dbReference>
<feature type="compositionally biased region" description="Polar residues" evidence="7">
    <location>
        <begin position="1"/>
        <end position="31"/>
    </location>
</feature>
<feature type="compositionally biased region" description="Acidic residues" evidence="7">
    <location>
        <begin position="69"/>
        <end position="87"/>
    </location>
</feature>
<dbReference type="PROSITE" id="PS50294">
    <property type="entry name" value="WD_REPEATS_REGION"/>
    <property type="match status" value="1"/>
</dbReference>
<dbReference type="InterPro" id="IPR024977">
    <property type="entry name" value="Apc4-like_WD40_dom"/>
</dbReference>
<evidence type="ECO:0000256" key="3">
    <source>
        <dbReference type="ARBA" id="ARBA00022737"/>
    </source>
</evidence>
<keyword evidence="4" id="KW-0833">Ubl conjugation pathway</keyword>
<dbReference type="SUPFAM" id="SSF50978">
    <property type="entry name" value="WD40 repeat-like"/>
    <property type="match status" value="1"/>
</dbReference>
<dbReference type="Pfam" id="PF00400">
    <property type="entry name" value="WD40"/>
    <property type="match status" value="1"/>
</dbReference>
<name>A0A5C3L2V1_COPMA</name>
<dbReference type="PANTHER" id="PTHR22852:SF0">
    <property type="entry name" value="DENTICLELESS PROTEIN HOMOLOG"/>
    <property type="match status" value="1"/>
</dbReference>
<comment type="pathway">
    <text evidence="1">Protein modification; protein ubiquitination.</text>
</comment>
<evidence type="ECO:0000313" key="10">
    <source>
        <dbReference type="Proteomes" id="UP000307440"/>
    </source>
</evidence>
<feature type="repeat" description="WD" evidence="6">
    <location>
        <begin position="199"/>
        <end position="240"/>
    </location>
</feature>
<accession>A0A5C3L2V1</accession>
<evidence type="ECO:0000256" key="5">
    <source>
        <dbReference type="ARBA" id="ARBA00038344"/>
    </source>
</evidence>
<feature type="repeat" description="WD" evidence="6">
    <location>
        <begin position="241"/>
        <end position="278"/>
    </location>
</feature>
<dbReference type="InterPro" id="IPR051865">
    <property type="entry name" value="WD-repeat_CDT2_adapter"/>
</dbReference>
<gene>
    <name evidence="9" type="ORF">FA15DRAFT_614615</name>
</gene>
<dbReference type="GO" id="GO:0030674">
    <property type="term" value="F:protein-macromolecule adaptor activity"/>
    <property type="evidence" value="ECO:0007669"/>
    <property type="project" value="TreeGrafter"/>
</dbReference>
<dbReference type="PROSITE" id="PS50082">
    <property type="entry name" value="WD_REPEATS_2"/>
    <property type="match status" value="3"/>
</dbReference>
<evidence type="ECO:0000256" key="7">
    <source>
        <dbReference type="SAM" id="MobiDB-lite"/>
    </source>
</evidence>
<feature type="domain" description="Anaphase-promoting complex subunit 4-like WD40" evidence="8">
    <location>
        <begin position="168"/>
        <end position="254"/>
    </location>
</feature>
<organism evidence="9 10">
    <name type="scientific">Coprinopsis marcescibilis</name>
    <name type="common">Agaric fungus</name>
    <name type="synonym">Psathyrella marcescibilis</name>
    <dbReference type="NCBI Taxonomy" id="230819"/>
    <lineage>
        <taxon>Eukaryota</taxon>
        <taxon>Fungi</taxon>
        <taxon>Dikarya</taxon>
        <taxon>Basidiomycota</taxon>
        <taxon>Agaricomycotina</taxon>
        <taxon>Agaricomycetes</taxon>
        <taxon>Agaricomycetidae</taxon>
        <taxon>Agaricales</taxon>
        <taxon>Agaricineae</taxon>
        <taxon>Psathyrellaceae</taxon>
        <taxon>Coprinopsis</taxon>
    </lineage>
</organism>
<dbReference type="EMBL" id="ML210168">
    <property type="protein sequence ID" value="TFK27038.1"/>
    <property type="molecule type" value="Genomic_DNA"/>
</dbReference>
<sequence length="543" mass="59257">MLPSPSSSPQHGPLHTRTNLPPKQPTRQTSLKALLLTPPDERKPKRQSLLTAFGPQKRIKLELTSQDLDSAESETDSSEYEDSDDECEMRVDPPAPAHPMRNLSKLLNKPGGPLNPRQYRPSSEQLLRSFVSSHKSDVYKCPSTREDRYLAPPYACAYSNGSKYGDQSLLAVADEEGTVNIFNTTKRQDWEQAPQHQSLQIHNNGVFQVKWNHDDTSLATCSGDQSVRITDISTSKITHVLRGQSSTAKCISWDPSHTQLLTSGNRDGSICLWDLRAGTPHGDEGLDVLKPSQVILDAHLPPQCKPKRGRKAKHASAAPGVTSLLYPEGHPYTLISAGTADGILKSWDLRFLHPSPDDRSPTKAKSKSKSKPKNVAMPLLSSPIDPTGLVSRRPRGILSLAAGHGPTAGLIFALGADSHVHTYSLPTLQPYINSSITHDSLRGDSFYLSLSMSSCGRWLATGSTSQNGTALLFDVEKAPFGNLTSPVVLSAQVGEVGAVDWSRDSLATCADDGTVRVWRPDIDARRQCVDDPEESKWNWACAS</sequence>
<evidence type="ECO:0000256" key="4">
    <source>
        <dbReference type="ARBA" id="ARBA00022786"/>
    </source>
</evidence>
<dbReference type="Pfam" id="PF12894">
    <property type="entry name" value="ANAPC4_WD40"/>
    <property type="match status" value="1"/>
</dbReference>
<feature type="region of interest" description="Disordered" evidence="7">
    <location>
        <begin position="1"/>
        <end position="101"/>
    </location>
</feature>
<evidence type="ECO:0000256" key="2">
    <source>
        <dbReference type="ARBA" id="ARBA00022574"/>
    </source>
</evidence>
<feature type="region of interest" description="Disordered" evidence="7">
    <location>
        <begin position="354"/>
        <end position="381"/>
    </location>
</feature>
<protein>
    <submittedName>
        <fullName evidence="9">WD40 repeat-like protein</fullName>
    </submittedName>
</protein>
<dbReference type="InterPro" id="IPR036322">
    <property type="entry name" value="WD40_repeat_dom_sf"/>
</dbReference>
<feature type="compositionally biased region" description="Basic residues" evidence="7">
    <location>
        <begin position="362"/>
        <end position="372"/>
    </location>
</feature>
<dbReference type="PANTHER" id="PTHR22852">
    <property type="entry name" value="LETHAL 2 DENTICLELESS PROTEIN RETINOIC ACID-REGULATED NUCLEAR MATRIX-ASSOCIATED PROTEIN"/>
    <property type="match status" value="1"/>
</dbReference>
<dbReference type="GO" id="GO:0043161">
    <property type="term" value="P:proteasome-mediated ubiquitin-dependent protein catabolic process"/>
    <property type="evidence" value="ECO:0007669"/>
    <property type="project" value="TreeGrafter"/>
</dbReference>
<evidence type="ECO:0000256" key="1">
    <source>
        <dbReference type="ARBA" id="ARBA00004906"/>
    </source>
</evidence>
<dbReference type="SMART" id="SM00320">
    <property type="entry name" value="WD40"/>
    <property type="match status" value="6"/>
</dbReference>
<evidence type="ECO:0000259" key="8">
    <source>
        <dbReference type="Pfam" id="PF12894"/>
    </source>
</evidence>
<dbReference type="Proteomes" id="UP000307440">
    <property type="component" value="Unassembled WGS sequence"/>
</dbReference>
<dbReference type="OrthoDB" id="2096344at2759"/>
<dbReference type="GO" id="GO:0005634">
    <property type="term" value="C:nucleus"/>
    <property type="evidence" value="ECO:0007669"/>
    <property type="project" value="TreeGrafter"/>
</dbReference>
<keyword evidence="3" id="KW-0677">Repeat</keyword>
<dbReference type="InterPro" id="IPR001680">
    <property type="entry name" value="WD40_rpt"/>
</dbReference>
<dbReference type="InterPro" id="IPR019775">
    <property type="entry name" value="WD40_repeat_CS"/>
</dbReference>
<dbReference type="AlphaFoldDB" id="A0A5C3L2V1"/>